<dbReference type="GO" id="GO:0006313">
    <property type="term" value="P:DNA transposition"/>
    <property type="evidence" value="ECO:0007669"/>
    <property type="project" value="InterPro"/>
</dbReference>
<dbReference type="GO" id="GO:0004803">
    <property type="term" value="F:transposase activity"/>
    <property type="evidence" value="ECO:0007669"/>
    <property type="project" value="InterPro"/>
</dbReference>
<dbReference type="InterPro" id="IPR002559">
    <property type="entry name" value="Transposase_11"/>
</dbReference>
<keyword evidence="3" id="KW-0238">DNA-binding</keyword>
<dbReference type="Pfam" id="PF01609">
    <property type="entry name" value="DDE_Tnp_1"/>
    <property type="match status" value="1"/>
</dbReference>
<gene>
    <name evidence="6" type="ORF">IAA20_09605</name>
</gene>
<reference evidence="6" key="1">
    <citation type="journal article" date="2021" name="PeerJ">
        <title>Extensive microbial diversity within the chicken gut microbiome revealed by metagenomics and culture.</title>
        <authorList>
            <person name="Gilroy R."/>
            <person name="Ravi A."/>
            <person name="Getino M."/>
            <person name="Pursley I."/>
            <person name="Horton D.L."/>
            <person name="Alikhan N.F."/>
            <person name="Baker D."/>
            <person name="Gharbi K."/>
            <person name="Hall N."/>
            <person name="Watson M."/>
            <person name="Adriaenssens E.M."/>
            <person name="Foster-Nyarko E."/>
            <person name="Jarju S."/>
            <person name="Secka A."/>
            <person name="Antonio M."/>
            <person name="Oren A."/>
            <person name="Chaudhuri R.R."/>
            <person name="La Ragione R."/>
            <person name="Hildebrand F."/>
            <person name="Pallen M.J."/>
        </authorList>
    </citation>
    <scope>NUCLEOTIDE SEQUENCE</scope>
    <source>
        <strain evidence="6">CHK172-16539</strain>
    </source>
</reference>
<accession>A0A9D2F811</accession>
<organism evidence="6 7">
    <name type="scientific">Candidatus Enterococcus avicola</name>
    <dbReference type="NCBI Taxonomy" id="2838561"/>
    <lineage>
        <taxon>Bacteria</taxon>
        <taxon>Bacillati</taxon>
        <taxon>Bacillota</taxon>
        <taxon>Bacilli</taxon>
        <taxon>Lactobacillales</taxon>
        <taxon>Enterococcaceae</taxon>
        <taxon>Enterococcus</taxon>
    </lineage>
</organism>
<dbReference type="Proteomes" id="UP000824063">
    <property type="component" value="Unassembled WGS sequence"/>
</dbReference>
<evidence type="ECO:0000259" key="5">
    <source>
        <dbReference type="Pfam" id="PF01609"/>
    </source>
</evidence>
<dbReference type="AlphaFoldDB" id="A0A9D2F811"/>
<reference evidence="6" key="2">
    <citation type="submission" date="2021-04" db="EMBL/GenBank/DDBJ databases">
        <authorList>
            <person name="Gilroy R."/>
        </authorList>
    </citation>
    <scope>NUCLEOTIDE SEQUENCE</scope>
    <source>
        <strain evidence="6">CHK172-16539</strain>
    </source>
</reference>
<comment type="caution">
    <text evidence="6">The sequence shown here is derived from an EMBL/GenBank/DDBJ whole genome shotgun (WGS) entry which is preliminary data.</text>
</comment>
<keyword evidence="4" id="KW-0233">DNA recombination</keyword>
<evidence type="ECO:0000256" key="4">
    <source>
        <dbReference type="ARBA" id="ARBA00023172"/>
    </source>
</evidence>
<evidence type="ECO:0000256" key="1">
    <source>
        <dbReference type="ARBA" id="ARBA00010075"/>
    </source>
</evidence>
<feature type="domain" description="Transposase IS4-like" evidence="5">
    <location>
        <begin position="106"/>
        <end position="340"/>
    </location>
</feature>
<proteinExistence type="inferred from homology"/>
<comment type="similarity">
    <text evidence="1">Belongs to the transposase 11 family.</text>
</comment>
<dbReference type="GO" id="GO:0003677">
    <property type="term" value="F:DNA binding"/>
    <property type="evidence" value="ECO:0007669"/>
    <property type="project" value="UniProtKB-KW"/>
</dbReference>
<evidence type="ECO:0000313" key="7">
    <source>
        <dbReference type="Proteomes" id="UP000824063"/>
    </source>
</evidence>
<sequence length="434" mass="51278">MIFCRPIELAKIAKDTKFIQRNRQLSVINFFEILFAEPGNIAKKSLTELCLSLSSVGVTISKQGFDKKFNEHSVAFLKAVFLALFTIQMKLSIDKTKIKSTIDFNTVRILDGTSIKLAKKLEVFYPGTVDAGAKCQIEFDYLTGRCIYVEIQAGKAGDSASGIKRLESLQKNDLILQDLGYFQYKLFEKVDEKKAFYVSRAPADTMFYVDHPNPRYHKDGTIMKKYAYERLYLEEELKTMKRGTTREYLKVYFGSARYPTRLVIYRMTVEQQKRQEERIKRRGQTKPGKIKQKSYDVSSISIYITNLPEKVPAEEVPELYRYRWQVELVFKSWKSDMKVDFYRDMKKERWECHFYAELILLLLSLLITYQLRVYFKEEKDFILSERITMNEVSKRIWKIWQARDQLEWENLINELIKGLARLGRKNIKKIKPRH</sequence>
<dbReference type="SUPFAM" id="SSF53098">
    <property type="entry name" value="Ribonuclease H-like"/>
    <property type="match status" value="1"/>
</dbReference>
<dbReference type="NCBIfam" id="NF033592">
    <property type="entry name" value="transpos_IS4_1"/>
    <property type="match status" value="1"/>
</dbReference>
<dbReference type="EMBL" id="DXBN01000222">
    <property type="protein sequence ID" value="HIZ54185.1"/>
    <property type="molecule type" value="Genomic_DNA"/>
</dbReference>
<evidence type="ECO:0000256" key="2">
    <source>
        <dbReference type="ARBA" id="ARBA00022578"/>
    </source>
</evidence>
<evidence type="ECO:0000313" key="6">
    <source>
        <dbReference type="EMBL" id="HIZ54185.1"/>
    </source>
</evidence>
<evidence type="ECO:0000256" key="3">
    <source>
        <dbReference type="ARBA" id="ARBA00023125"/>
    </source>
</evidence>
<protein>
    <submittedName>
        <fullName evidence="6">IS4 family transposase</fullName>
    </submittedName>
</protein>
<dbReference type="InterPro" id="IPR012337">
    <property type="entry name" value="RNaseH-like_sf"/>
</dbReference>
<dbReference type="PANTHER" id="PTHR33258:SF1">
    <property type="entry name" value="TRANSPOSASE INSL FOR INSERTION SEQUENCE ELEMENT IS186A-RELATED"/>
    <property type="match status" value="1"/>
</dbReference>
<keyword evidence="2" id="KW-0815">Transposition</keyword>
<dbReference type="InterPro" id="IPR047952">
    <property type="entry name" value="Transpos_IS4"/>
</dbReference>
<dbReference type="PANTHER" id="PTHR33258">
    <property type="entry name" value="TRANSPOSASE INSL FOR INSERTION SEQUENCE ELEMENT IS186A-RELATED"/>
    <property type="match status" value="1"/>
</dbReference>
<name>A0A9D2F811_9ENTE</name>